<dbReference type="Gene3D" id="2.60.40.10">
    <property type="entry name" value="Immunoglobulins"/>
    <property type="match status" value="1"/>
</dbReference>
<organism evidence="4 5">
    <name type="scientific">Agrilactobacillus composti DSM 18527 = JCM 14202</name>
    <dbReference type="NCBI Taxonomy" id="1423734"/>
    <lineage>
        <taxon>Bacteria</taxon>
        <taxon>Bacillati</taxon>
        <taxon>Bacillota</taxon>
        <taxon>Bacilli</taxon>
        <taxon>Lactobacillales</taxon>
        <taxon>Lactobacillaceae</taxon>
        <taxon>Agrilactobacillus</taxon>
    </lineage>
</organism>
<dbReference type="Pfam" id="PF00128">
    <property type="entry name" value="Alpha-amylase"/>
    <property type="match status" value="1"/>
</dbReference>
<dbReference type="Gene3D" id="3.20.20.80">
    <property type="entry name" value="Glycosidases"/>
    <property type="match status" value="1"/>
</dbReference>
<dbReference type="PANTHER" id="PTHR10357:SF210">
    <property type="entry name" value="MALTODEXTRIN GLUCOSIDASE"/>
    <property type="match status" value="1"/>
</dbReference>
<keyword evidence="1 4" id="KW-0378">Hydrolase</keyword>
<dbReference type="STRING" id="1423734.FC83_GL000415"/>
<keyword evidence="2" id="KW-0326">Glycosidase</keyword>
<dbReference type="CDD" id="cd11338">
    <property type="entry name" value="AmyAc_CMD"/>
    <property type="match status" value="1"/>
</dbReference>
<dbReference type="OrthoDB" id="9805159at2"/>
<name>X0QNF5_9LACO</name>
<sequence>MKKDALYHRTESEYAFLYKPKEFVVRMRTAKADVAQVTLYYGDPFDNRPRKNGAIGWHYRRIRMNKGLETQNHQYWEIKLRPQFTRIQYAFHVTGLDGSQTYYGELGCVDFNGGEIQNMANYFRLPYFHQIDMAKSPQWVKQTVWYQIFPERFANGDKSLDRPGTLPWDTEAHPGRQDYYGGDLQGIIDHLDYLQALGINGLYLTPIFKAASNHKYDTIDYLEIDPDFGDKQTFKKLVDEAHARGMRVMLDAVFNHIGDESVQWQDVLRHQEKSRFKDWFHIRKFPVSYEATADFEVARKLNYATFAFTPHMPKLNTANPEVQDYLLTVAKYWIEQFDIDAWRLDVADEVDHHFWRAFSEACHQLKPDFYILGEVWHNSEPWLDGSEFTGVMNYQFTGLINRKFLYHNINNHSFTEGLNQQLMSYRAQTSEMMFNVLDSHDTPRVLTLANGDKDAVKSAMAFTFLQKGVPCIFYGDEISLVGNQDPDNRRPMCWDETKQDGEMLAFMKALIAVRRQYANFLSEAPMVWVDPENEQMLTLIREGRTIEFVCLFNTSDTKQTIALKNGDQEIFSRRLDDIDGTAQLLPEGFVVLKRWKK</sequence>
<dbReference type="Proteomes" id="UP000051236">
    <property type="component" value="Unassembled WGS sequence"/>
</dbReference>
<reference evidence="4 5" key="1">
    <citation type="journal article" date="2015" name="Genome Announc.">
        <title>Expanding the biotechnology potential of lactobacilli through comparative genomics of 213 strains and associated genera.</title>
        <authorList>
            <person name="Sun Z."/>
            <person name="Harris H.M."/>
            <person name="McCann A."/>
            <person name="Guo C."/>
            <person name="Argimon S."/>
            <person name="Zhang W."/>
            <person name="Yang X."/>
            <person name="Jeffery I.B."/>
            <person name="Cooney J.C."/>
            <person name="Kagawa T.F."/>
            <person name="Liu W."/>
            <person name="Song Y."/>
            <person name="Salvetti E."/>
            <person name="Wrobel A."/>
            <person name="Rasinkangas P."/>
            <person name="Parkhill J."/>
            <person name="Rea M.C."/>
            <person name="O'Sullivan O."/>
            <person name="Ritari J."/>
            <person name="Douillard F.P."/>
            <person name="Paul Ross R."/>
            <person name="Yang R."/>
            <person name="Briner A.E."/>
            <person name="Felis G.E."/>
            <person name="de Vos W.M."/>
            <person name="Barrangou R."/>
            <person name="Klaenhammer T.R."/>
            <person name="Caufield P.W."/>
            <person name="Cui Y."/>
            <person name="Zhang H."/>
            <person name="O'Toole P.W."/>
        </authorList>
    </citation>
    <scope>NUCLEOTIDE SEQUENCE [LARGE SCALE GENOMIC DNA]</scope>
    <source>
        <strain evidence="4 5">DSM 18527</strain>
    </source>
</reference>
<dbReference type="SUPFAM" id="SSF51445">
    <property type="entry name" value="(Trans)glycosidases"/>
    <property type="match status" value="1"/>
</dbReference>
<dbReference type="RefSeq" id="WP_035453063.1">
    <property type="nucleotide sequence ID" value="NZ_AZGA01000070.1"/>
</dbReference>
<dbReference type="PANTHER" id="PTHR10357">
    <property type="entry name" value="ALPHA-AMYLASE FAMILY MEMBER"/>
    <property type="match status" value="1"/>
</dbReference>
<protein>
    <submittedName>
        <fullName evidence="4">Glycosyl hydrolase, family 13</fullName>
    </submittedName>
</protein>
<gene>
    <name evidence="4" type="ORF">FC83_GL000415</name>
</gene>
<dbReference type="Gene3D" id="3.90.400.10">
    <property type="entry name" value="Oligo-1,6-glucosidase, Domain 2"/>
    <property type="match status" value="1"/>
</dbReference>
<dbReference type="CDD" id="cd02857">
    <property type="entry name" value="E_set_CDase_PDE_N"/>
    <property type="match status" value="1"/>
</dbReference>
<evidence type="ECO:0000313" key="4">
    <source>
        <dbReference type="EMBL" id="KRM32548.1"/>
    </source>
</evidence>
<evidence type="ECO:0000256" key="1">
    <source>
        <dbReference type="ARBA" id="ARBA00022801"/>
    </source>
</evidence>
<dbReference type="Pfam" id="PF02903">
    <property type="entry name" value="Alpha-amylase_N"/>
    <property type="match status" value="1"/>
</dbReference>
<dbReference type="InterPro" id="IPR045857">
    <property type="entry name" value="O16G_dom_2"/>
</dbReference>
<comment type="caution">
    <text evidence="4">The sequence shown here is derived from an EMBL/GenBank/DDBJ whole genome shotgun (WGS) entry which is preliminary data.</text>
</comment>
<dbReference type="PATRIC" id="fig|1423734.3.peg.416"/>
<accession>X0QNF5</accession>
<dbReference type="InterPro" id="IPR017853">
    <property type="entry name" value="GH"/>
</dbReference>
<dbReference type="InterPro" id="IPR006047">
    <property type="entry name" value="GH13_cat_dom"/>
</dbReference>
<dbReference type="eggNOG" id="COG0366">
    <property type="taxonomic scope" value="Bacteria"/>
</dbReference>
<feature type="domain" description="Glycosyl hydrolase family 13 catalytic" evidence="3">
    <location>
        <begin position="147"/>
        <end position="514"/>
    </location>
</feature>
<keyword evidence="5" id="KW-1185">Reference proteome</keyword>
<evidence type="ECO:0000256" key="2">
    <source>
        <dbReference type="ARBA" id="ARBA00023295"/>
    </source>
</evidence>
<evidence type="ECO:0000313" key="5">
    <source>
        <dbReference type="Proteomes" id="UP000051236"/>
    </source>
</evidence>
<dbReference type="InterPro" id="IPR004185">
    <property type="entry name" value="Glyco_hydro_13_lg-like_dom"/>
</dbReference>
<dbReference type="GO" id="GO:0004553">
    <property type="term" value="F:hydrolase activity, hydrolyzing O-glycosyl compounds"/>
    <property type="evidence" value="ECO:0007669"/>
    <property type="project" value="InterPro"/>
</dbReference>
<dbReference type="SMART" id="SM00642">
    <property type="entry name" value="Aamy"/>
    <property type="match status" value="1"/>
</dbReference>
<dbReference type="AlphaFoldDB" id="X0QNF5"/>
<evidence type="ECO:0000259" key="3">
    <source>
        <dbReference type="SMART" id="SM00642"/>
    </source>
</evidence>
<dbReference type="InterPro" id="IPR013783">
    <property type="entry name" value="Ig-like_fold"/>
</dbReference>
<dbReference type="GO" id="GO:0005975">
    <property type="term" value="P:carbohydrate metabolic process"/>
    <property type="evidence" value="ECO:0007669"/>
    <property type="project" value="InterPro"/>
</dbReference>
<dbReference type="EMBL" id="AZGA01000070">
    <property type="protein sequence ID" value="KRM32548.1"/>
    <property type="molecule type" value="Genomic_DNA"/>
</dbReference>
<proteinExistence type="predicted"/>